<reference evidence="4 5" key="1">
    <citation type="submission" date="2018-07" db="EMBL/GenBank/DDBJ databases">
        <title>Complete genome sequence of soil actinomycete Streptomyces cavourensis tj430.</title>
        <authorList>
            <person name="Wang P."/>
            <person name="Huang Y."/>
        </authorList>
    </citation>
    <scope>NUCLEOTIDE SEQUENCE [LARGE SCALE GENOMIC DNA]</scope>
    <source>
        <strain evidence="4 5">TJ430</strain>
    </source>
</reference>
<proteinExistence type="predicted"/>
<feature type="compositionally biased region" description="Pro residues" evidence="1">
    <location>
        <begin position="243"/>
        <end position="261"/>
    </location>
</feature>
<feature type="compositionally biased region" description="Gly residues" evidence="1">
    <location>
        <begin position="281"/>
        <end position="291"/>
    </location>
</feature>
<evidence type="ECO:0000256" key="3">
    <source>
        <dbReference type="SAM" id="SignalP"/>
    </source>
</evidence>
<keyword evidence="3" id="KW-0732">Signal</keyword>
<feature type="compositionally biased region" description="Low complexity" evidence="1">
    <location>
        <begin position="267"/>
        <end position="280"/>
    </location>
</feature>
<keyword evidence="2" id="KW-1133">Transmembrane helix</keyword>
<gene>
    <name evidence="4" type="ORF">DTW94_19280</name>
</gene>
<evidence type="ECO:0000313" key="4">
    <source>
        <dbReference type="EMBL" id="AXI73157.1"/>
    </source>
</evidence>
<dbReference type="EMBL" id="CP030930">
    <property type="protein sequence ID" value="AXI73157.1"/>
    <property type="molecule type" value="Genomic_DNA"/>
</dbReference>
<protein>
    <recommendedName>
        <fullName evidence="6">LPXTG-motif cell wall-anchored protein</fullName>
    </recommendedName>
</protein>
<feature type="compositionally biased region" description="Pro residues" evidence="1">
    <location>
        <begin position="211"/>
        <end position="227"/>
    </location>
</feature>
<organism evidence="4 5">
    <name type="scientific">Streptomyces cavourensis</name>
    <dbReference type="NCBI Taxonomy" id="67258"/>
    <lineage>
        <taxon>Bacteria</taxon>
        <taxon>Bacillati</taxon>
        <taxon>Actinomycetota</taxon>
        <taxon>Actinomycetes</taxon>
        <taxon>Kitasatosporales</taxon>
        <taxon>Streptomycetaceae</taxon>
        <taxon>Streptomyces</taxon>
    </lineage>
</organism>
<evidence type="ECO:0008006" key="6">
    <source>
        <dbReference type="Google" id="ProtNLM"/>
    </source>
</evidence>
<evidence type="ECO:0000256" key="1">
    <source>
        <dbReference type="SAM" id="MobiDB-lite"/>
    </source>
</evidence>
<feature type="region of interest" description="Disordered" evidence="1">
    <location>
        <begin position="191"/>
        <end position="294"/>
    </location>
</feature>
<evidence type="ECO:0000313" key="5">
    <source>
        <dbReference type="Proteomes" id="UP000253779"/>
    </source>
</evidence>
<evidence type="ECO:0000256" key="2">
    <source>
        <dbReference type="SAM" id="Phobius"/>
    </source>
</evidence>
<name>A0AAD0Q6P3_9ACTN</name>
<dbReference type="AlphaFoldDB" id="A0AAD0Q6P3"/>
<feature type="signal peptide" evidence="3">
    <location>
        <begin position="1"/>
        <end position="26"/>
    </location>
</feature>
<keyword evidence="2" id="KW-0472">Membrane</keyword>
<sequence length="330" mass="33447">MKRRHIALLAASVAASALLAGTPALAVAGSARVLPAREVGAVRGDGPSSVESGLVTRLKGVPETFVAGGAWEEFDLVLDNISQGEISDFTSDMQVITIIPDPALHPSHMSVQVLSGGSWVDAKLVNMGPQDVNVALPVRPMVLPPGKTTIRLRTKFSADAPSVELYLGPQPDEQHATGDEDYWVTTRIVHRDAPSPDPSTDPEPSREPGPDPDPSTGPGPDPSADPEPSTDPDPDPGSSTDPGPGPSATPGPSAHPLPAPEPTGTDSALSGSAGQAAASGAEGGAEGGGLAHTGSNAATKWALGAGGTLIVLGAGLAVAGRQARRWRAHR</sequence>
<dbReference type="RefSeq" id="WP_114932269.1">
    <property type="nucleotide sequence ID" value="NZ_CP030930.1"/>
</dbReference>
<feature type="chain" id="PRO_5042284703" description="LPXTG-motif cell wall-anchored protein" evidence="3">
    <location>
        <begin position="27"/>
        <end position="330"/>
    </location>
</feature>
<keyword evidence="2" id="KW-0812">Transmembrane</keyword>
<dbReference type="Proteomes" id="UP000253779">
    <property type="component" value="Chromosome"/>
</dbReference>
<feature type="transmembrane region" description="Helical" evidence="2">
    <location>
        <begin position="301"/>
        <end position="320"/>
    </location>
</feature>
<accession>A0AAD0Q6P3</accession>